<dbReference type="AlphaFoldDB" id="A0A1I7NU97"/>
<evidence type="ECO:0000256" key="6">
    <source>
        <dbReference type="ARBA" id="ARBA00022917"/>
    </source>
</evidence>
<keyword evidence="6 7" id="KW-0648">Protein biosynthesis</keyword>
<dbReference type="PROSITE" id="PS00745">
    <property type="entry name" value="RF_PROK_I"/>
    <property type="match status" value="1"/>
</dbReference>
<protein>
    <recommendedName>
        <fullName evidence="7 8">Peptide chain release factor 1</fullName>
        <shortName evidence="7">RF-1</shortName>
    </recommendedName>
</protein>
<dbReference type="Gene3D" id="3.30.160.20">
    <property type="match status" value="1"/>
</dbReference>
<dbReference type="FunFam" id="3.30.160.20:FF:000004">
    <property type="entry name" value="Peptide chain release factor 1"/>
    <property type="match status" value="1"/>
</dbReference>
<keyword evidence="9" id="KW-0175">Coiled coil</keyword>
<dbReference type="STRING" id="51670.SAMN04488557_3645"/>
<evidence type="ECO:0000256" key="4">
    <source>
        <dbReference type="ARBA" id="ARBA00022481"/>
    </source>
</evidence>
<evidence type="ECO:0000313" key="13">
    <source>
        <dbReference type="Proteomes" id="UP000199423"/>
    </source>
</evidence>
<evidence type="ECO:0000256" key="7">
    <source>
        <dbReference type="HAMAP-Rule" id="MF_00093"/>
    </source>
</evidence>
<dbReference type="NCBIfam" id="NF001859">
    <property type="entry name" value="PRK00591.1"/>
    <property type="match status" value="1"/>
</dbReference>
<comment type="similarity">
    <text evidence="3 7">Belongs to the prokaryotic/mitochondrial release factor family.</text>
</comment>
<dbReference type="Gene3D" id="6.10.140.1950">
    <property type="match status" value="1"/>
</dbReference>
<evidence type="ECO:0000256" key="10">
    <source>
        <dbReference type="SAM" id="MobiDB-lite"/>
    </source>
</evidence>
<feature type="modified residue" description="N5-methylglutamine" evidence="7">
    <location>
        <position position="235"/>
    </location>
</feature>
<comment type="PTM">
    <text evidence="7">Methylated by PrmC. Methylation increases the termination efficiency of RF1.</text>
</comment>
<evidence type="ECO:0000256" key="3">
    <source>
        <dbReference type="ARBA" id="ARBA00010835"/>
    </source>
</evidence>
<organism evidence="12 13">
    <name type="scientific">Hyphomicrobium facile</name>
    <dbReference type="NCBI Taxonomy" id="51670"/>
    <lineage>
        <taxon>Bacteria</taxon>
        <taxon>Pseudomonadati</taxon>
        <taxon>Pseudomonadota</taxon>
        <taxon>Alphaproteobacteria</taxon>
        <taxon>Hyphomicrobiales</taxon>
        <taxon>Hyphomicrobiaceae</taxon>
        <taxon>Hyphomicrobium</taxon>
    </lineage>
</organism>
<evidence type="ECO:0000259" key="11">
    <source>
        <dbReference type="PROSITE" id="PS00745"/>
    </source>
</evidence>
<reference evidence="13" key="1">
    <citation type="submission" date="2016-10" db="EMBL/GenBank/DDBJ databases">
        <authorList>
            <person name="Varghese N."/>
            <person name="Submissions S."/>
        </authorList>
    </citation>
    <scope>NUCLEOTIDE SEQUENCE [LARGE SCALE GENOMIC DNA]</scope>
    <source>
        <strain evidence="13">DSM 1565</strain>
    </source>
</reference>
<dbReference type="EMBL" id="FPCH01000003">
    <property type="protein sequence ID" value="SFV38236.1"/>
    <property type="molecule type" value="Genomic_DNA"/>
</dbReference>
<name>A0A1I7NU97_9HYPH</name>
<dbReference type="Proteomes" id="UP000199423">
    <property type="component" value="Unassembled WGS sequence"/>
</dbReference>
<dbReference type="GO" id="GO:0016149">
    <property type="term" value="F:translation release factor activity, codon specific"/>
    <property type="evidence" value="ECO:0007669"/>
    <property type="project" value="UniProtKB-UniRule"/>
</dbReference>
<accession>A0A1I7NU97</accession>
<evidence type="ECO:0000256" key="8">
    <source>
        <dbReference type="NCBIfam" id="TIGR00019"/>
    </source>
</evidence>
<dbReference type="InterPro" id="IPR004373">
    <property type="entry name" value="RF-1"/>
</dbReference>
<sequence length="359" mass="39492">MSALPRDKLDRLSERWMAIQDQLNHGVSQADYVKLTKEFSELSPVVAQIDSLRKAEAENKDLEQLIRDPSADKDMVDLAYAERASLSERITGLEQQLRIALLPKDAADEKSAILEVRAGTGGDEAALFAADLFRMYTRYADLKGWKTEIISASENDLGGYKEIIASITGQGVFARLKFESGVHRVQRVPATEASGRIHTSAATVAIMPEAEDIDVDIKPEDIRIDTMRAGGAGGQHVNKTESAVRMTHLPTGIVVVSAEKSQHQNRRLAMAVLKARVYELEREKAANERSDARKSQVGSGDRSQRIRTYNFPQGRVTDHRINLTLYNLDEIIAGGGLDALIDALVTDHQATMLAELSAA</sequence>
<dbReference type="RefSeq" id="WP_092869069.1">
    <property type="nucleotide sequence ID" value="NZ_FPCH01000003.1"/>
</dbReference>
<comment type="function">
    <text evidence="1 7">Peptide chain release factor 1 directs the termination of translation in response to the peptide chain termination codons UAG and UAA.</text>
</comment>
<evidence type="ECO:0000313" key="12">
    <source>
        <dbReference type="EMBL" id="SFV38236.1"/>
    </source>
</evidence>
<keyword evidence="4 7" id="KW-0488">Methylation</keyword>
<dbReference type="SMART" id="SM00937">
    <property type="entry name" value="PCRF"/>
    <property type="match status" value="1"/>
</dbReference>
<dbReference type="SUPFAM" id="SSF75620">
    <property type="entry name" value="Release factor"/>
    <property type="match status" value="1"/>
</dbReference>
<evidence type="ECO:0000256" key="9">
    <source>
        <dbReference type="SAM" id="Coils"/>
    </source>
</evidence>
<dbReference type="HAMAP" id="MF_00093">
    <property type="entry name" value="Rel_fac_1"/>
    <property type="match status" value="1"/>
</dbReference>
<keyword evidence="5 7" id="KW-0963">Cytoplasm</keyword>
<evidence type="ECO:0000256" key="2">
    <source>
        <dbReference type="ARBA" id="ARBA00004496"/>
    </source>
</evidence>
<evidence type="ECO:0000256" key="5">
    <source>
        <dbReference type="ARBA" id="ARBA00022490"/>
    </source>
</evidence>
<dbReference type="InterPro" id="IPR045853">
    <property type="entry name" value="Pep_chain_release_fac_I_sf"/>
</dbReference>
<evidence type="ECO:0000256" key="1">
    <source>
        <dbReference type="ARBA" id="ARBA00002986"/>
    </source>
</evidence>
<dbReference type="InterPro" id="IPR050057">
    <property type="entry name" value="Prokaryotic/Mito_RF"/>
</dbReference>
<proteinExistence type="inferred from homology"/>
<dbReference type="PANTHER" id="PTHR43804:SF7">
    <property type="entry name" value="LD18447P"/>
    <property type="match status" value="1"/>
</dbReference>
<dbReference type="FunFam" id="3.30.70.1660:FF:000004">
    <property type="entry name" value="Peptide chain release factor 1"/>
    <property type="match status" value="1"/>
</dbReference>
<keyword evidence="13" id="KW-1185">Reference proteome</keyword>
<gene>
    <name evidence="7" type="primary">prfA</name>
    <name evidence="12" type="ORF">SAMN04488557_3645</name>
</gene>
<dbReference type="OrthoDB" id="9806673at2"/>
<dbReference type="InterPro" id="IPR000352">
    <property type="entry name" value="Pep_chain_release_fac_I"/>
</dbReference>
<feature type="region of interest" description="Disordered" evidence="10">
    <location>
        <begin position="284"/>
        <end position="311"/>
    </location>
</feature>
<feature type="domain" description="Prokaryotic-type class I peptide chain release factors" evidence="11">
    <location>
        <begin position="228"/>
        <end position="244"/>
    </location>
</feature>
<dbReference type="Pfam" id="PF00472">
    <property type="entry name" value="RF-1"/>
    <property type="match status" value="1"/>
</dbReference>
<comment type="subcellular location">
    <subcellularLocation>
        <location evidence="2 7">Cytoplasm</location>
    </subcellularLocation>
</comment>
<dbReference type="FunFam" id="3.30.70.1660:FF:000002">
    <property type="entry name" value="Peptide chain release factor 1"/>
    <property type="match status" value="1"/>
</dbReference>
<dbReference type="NCBIfam" id="TIGR00019">
    <property type="entry name" value="prfA"/>
    <property type="match status" value="1"/>
</dbReference>
<dbReference type="Pfam" id="PF03462">
    <property type="entry name" value="PCRF"/>
    <property type="match status" value="1"/>
</dbReference>
<feature type="compositionally biased region" description="Basic and acidic residues" evidence="10">
    <location>
        <begin position="284"/>
        <end position="294"/>
    </location>
</feature>
<dbReference type="PANTHER" id="PTHR43804">
    <property type="entry name" value="LD18447P"/>
    <property type="match status" value="1"/>
</dbReference>
<feature type="coiled-coil region" evidence="9">
    <location>
        <begin position="45"/>
        <end position="96"/>
    </location>
</feature>
<dbReference type="InterPro" id="IPR005139">
    <property type="entry name" value="PCRF"/>
</dbReference>
<dbReference type="GO" id="GO:0005829">
    <property type="term" value="C:cytosol"/>
    <property type="evidence" value="ECO:0007669"/>
    <property type="project" value="UniProtKB-ARBA"/>
</dbReference>
<dbReference type="Gene3D" id="3.30.70.1660">
    <property type="match status" value="2"/>
</dbReference>